<dbReference type="Pfam" id="PF00005">
    <property type="entry name" value="ABC_tran"/>
    <property type="match status" value="2"/>
</dbReference>
<organism evidence="6 7">
    <name type="scientific">Streptosporangium sandarakinum</name>
    <dbReference type="NCBI Taxonomy" id="1260955"/>
    <lineage>
        <taxon>Bacteria</taxon>
        <taxon>Bacillati</taxon>
        <taxon>Actinomycetota</taxon>
        <taxon>Actinomycetes</taxon>
        <taxon>Streptosporangiales</taxon>
        <taxon>Streptosporangiaceae</taxon>
        <taxon>Streptosporangium</taxon>
    </lineage>
</organism>
<feature type="domain" description="ABC transporter" evidence="5">
    <location>
        <begin position="273"/>
        <end position="509"/>
    </location>
</feature>
<dbReference type="InterPro" id="IPR050319">
    <property type="entry name" value="ABC_transp_ATP-bind"/>
</dbReference>
<accession>A0A852V6F2</accession>
<dbReference type="InterPro" id="IPR017871">
    <property type="entry name" value="ABC_transporter-like_CS"/>
</dbReference>
<keyword evidence="2" id="KW-0813">Transport</keyword>
<dbReference type="InterPro" id="IPR003593">
    <property type="entry name" value="AAA+_ATPase"/>
</dbReference>
<dbReference type="PANTHER" id="PTHR43776:SF7">
    <property type="entry name" value="D,D-DIPEPTIDE TRANSPORT ATP-BINDING PROTEIN DDPF-RELATED"/>
    <property type="match status" value="1"/>
</dbReference>
<evidence type="ECO:0000313" key="7">
    <source>
        <dbReference type="Proteomes" id="UP000576393"/>
    </source>
</evidence>
<proteinExistence type="inferred from homology"/>
<dbReference type="NCBIfam" id="NF008453">
    <property type="entry name" value="PRK11308.1"/>
    <property type="match status" value="2"/>
</dbReference>
<dbReference type="SUPFAM" id="SSF52540">
    <property type="entry name" value="P-loop containing nucleoside triphosphate hydrolases"/>
    <property type="match status" value="2"/>
</dbReference>
<dbReference type="NCBIfam" id="NF007739">
    <property type="entry name" value="PRK10419.1"/>
    <property type="match status" value="2"/>
</dbReference>
<keyword evidence="3" id="KW-0547">Nucleotide-binding</keyword>
<gene>
    <name evidence="6" type="ORF">HDA43_004122</name>
</gene>
<dbReference type="InterPro" id="IPR027417">
    <property type="entry name" value="P-loop_NTPase"/>
</dbReference>
<reference evidence="6 7" key="1">
    <citation type="submission" date="2020-07" db="EMBL/GenBank/DDBJ databases">
        <title>Sequencing the genomes of 1000 actinobacteria strains.</title>
        <authorList>
            <person name="Klenk H.-P."/>
        </authorList>
    </citation>
    <scope>NUCLEOTIDE SEQUENCE [LARGE SCALE GENOMIC DNA]</scope>
    <source>
        <strain evidence="6 7">DSM 45763</strain>
    </source>
</reference>
<sequence length="517" mass="55985">MSLLDIRDLAVSYGGRPAVRGISFSVEPKEVVALVGESGSGKSTTAHAIMGLLPPGGTVDGGRILLGDADLTSWSSRRMESVRGTRIGLVPQDPANSLNPVKTIGAQIGEVFRLHGRGDRRTIRRRVVELLARVGLSDPETRARQYPHELSGGMRQRVLIAIAIALEPQLIIADEPTSALDVTVQRRILDLIDDLRAEFGTAVLLVTHDLGVAAARSDRLVVMKDGLVEEEGPTSAVIADPRAGYTARLLDDAPALSAREFRTAEPGGRGPAVVVRDLVKEFRTGRRPFRAVDGVSFEVAAGTTHALVGESGSGKTTTARMVARFAEPTSGTVEIPGAGPGRLFRRHVQLVYQNPYGSLDPRQSIAEIVEEPLRNFRLGDRAARRTRVTELLERVALPRDVAGRRPRELSGGQRQRVAIARALAAGPEVLVLDEAVSALDVTVQAQILDLLERLQRDLGLTYLFISHDLAVVRQISHTISVMNEGRIVESGTTRQVFTDPCHPYTRELLAAIPEPVR</sequence>
<dbReference type="EMBL" id="JACCCO010000002">
    <property type="protein sequence ID" value="NYF41921.1"/>
    <property type="molecule type" value="Genomic_DNA"/>
</dbReference>
<comment type="similarity">
    <text evidence="1">Belongs to the ABC transporter superfamily.</text>
</comment>
<dbReference type="PROSITE" id="PS00211">
    <property type="entry name" value="ABC_TRANSPORTER_1"/>
    <property type="match status" value="2"/>
</dbReference>
<evidence type="ECO:0000313" key="6">
    <source>
        <dbReference type="EMBL" id="NYF41921.1"/>
    </source>
</evidence>
<evidence type="ECO:0000256" key="1">
    <source>
        <dbReference type="ARBA" id="ARBA00005417"/>
    </source>
</evidence>
<keyword evidence="7" id="KW-1185">Reference proteome</keyword>
<dbReference type="SMART" id="SM00382">
    <property type="entry name" value="AAA"/>
    <property type="match status" value="2"/>
</dbReference>
<dbReference type="PROSITE" id="PS50893">
    <property type="entry name" value="ABC_TRANSPORTER_2"/>
    <property type="match status" value="2"/>
</dbReference>
<keyword evidence="4 6" id="KW-0067">ATP-binding</keyword>
<dbReference type="RefSeq" id="WP_179824078.1">
    <property type="nucleotide sequence ID" value="NZ_CP192034.1"/>
</dbReference>
<dbReference type="CDD" id="cd03257">
    <property type="entry name" value="ABC_NikE_OppD_transporters"/>
    <property type="match status" value="2"/>
</dbReference>
<dbReference type="GO" id="GO:0016887">
    <property type="term" value="F:ATP hydrolysis activity"/>
    <property type="evidence" value="ECO:0007669"/>
    <property type="project" value="InterPro"/>
</dbReference>
<dbReference type="PANTHER" id="PTHR43776">
    <property type="entry name" value="TRANSPORT ATP-BINDING PROTEIN"/>
    <property type="match status" value="1"/>
</dbReference>
<dbReference type="Gene3D" id="3.40.50.300">
    <property type="entry name" value="P-loop containing nucleotide triphosphate hydrolases"/>
    <property type="match status" value="2"/>
</dbReference>
<dbReference type="GO" id="GO:0055085">
    <property type="term" value="P:transmembrane transport"/>
    <property type="evidence" value="ECO:0007669"/>
    <property type="project" value="UniProtKB-ARBA"/>
</dbReference>
<dbReference type="GO" id="GO:0015833">
    <property type="term" value="P:peptide transport"/>
    <property type="evidence" value="ECO:0007669"/>
    <property type="project" value="InterPro"/>
</dbReference>
<protein>
    <submittedName>
        <fullName evidence="6">Peptide/nickel transport system ATP-binding protein</fullName>
    </submittedName>
</protein>
<dbReference type="InterPro" id="IPR013563">
    <property type="entry name" value="Oligopep_ABC_C"/>
</dbReference>
<evidence type="ECO:0000259" key="5">
    <source>
        <dbReference type="PROSITE" id="PS50893"/>
    </source>
</evidence>
<dbReference type="GO" id="GO:0005524">
    <property type="term" value="F:ATP binding"/>
    <property type="evidence" value="ECO:0007669"/>
    <property type="project" value="UniProtKB-KW"/>
</dbReference>
<dbReference type="AlphaFoldDB" id="A0A852V6F2"/>
<evidence type="ECO:0000256" key="4">
    <source>
        <dbReference type="ARBA" id="ARBA00022840"/>
    </source>
</evidence>
<dbReference type="InterPro" id="IPR003439">
    <property type="entry name" value="ABC_transporter-like_ATP-bd"/>
</dbReference>
<feature type="domain" description="ABC transporter" evidence="5">
    <location>
        <begin position="4"/>
        <end position="250"/>
    </location>
</feature>
<name>A0A852V6F2_9ACTN</name>
<evidence type="ECO:0000256" key="2">
    <source>
        <dbReference type="ARBA" id="ARBA00022448"/>
    </source>
</evidence>
<dbReference type="Proteomes" id="UP000576393">
    <property type="component" value="Unassembled WGS sequence"/>
</dbReference>
<comment type="caution">
    <text evidence="6">The sequence shown here is derived from an EMBL/GenBank/DDBJ whole genome shotgun (WGS) entry which is preliminary data.</text>
</comment>
<evidence type="ECO:0000256" key="3">
    <source>
        <dbReference type="ARBA" id="ARBA00022741"/>
    </source>
</evidence>
<dbReference type="Pfam" id="PF08352">
    <property type="entry name" value="oligo_HPY"/>
    <property type="match status" value="1"/>
</dbReference>